<dbReference type="GO" id="GO:0010436">
    <property type="term" value="F:carotenoid dioxygenase activity"/>
    <property type="evidence" value="ECO:0007669"/>
    <property type="project" value="TreeGrafter"/>
</dbReference>
<sequence>MTSPTPTHASSTRASHAVGFRSLHRETHIDALPVDGEVPEWLSGRLVRNGPARFEVEDRSYRHWFDGLAMLHAFGIEGGKVSYANRFLHSDAFVRAGQEGRIALSEFATDPCRSIFGRIMSMFSPDLTDNASVNVTRLADRYVAMTETPMPIEFDPDTLRTLGHIDYAGGVEADATTAHPHYERDSGRELNYALRFGRTSKYKIVATDPKSLERELVGSLEVDRPAYMHSFGMTENYVVLSEWPLVVNPLEMLASNKPFIENYRWKPERGTRFRVFRKHDGALVGDYHAEPRFGFHHVNAFEDNKHLVVDVITYPDATIIDELYLDRVRHSAPANPAGKLERFRLYDGNPRAESRLVSQEPIELPRINLGRSATRAYGCVWGIGVSEPGRFIDQIVRIDLPSGEATRWREEGCYPGEPVFVERPQAEAEDDGVLLSVVLDARRERSFLLVLDAHTLQERARAQVPHHIPFGFHGQFYGESPTNG</sequence>
<comment type="cofactor">
    <cofactor evidence="5">
        <name>Fe(2+)</name>
        <dbReference type="ChEBI" id="CHEBI:29033"/>
    </cofactor>
    <text evidence="5">Binds 1 Fe(2+) ion per subunit.</text>
</comment>
<feature type="binding site" evidence="5">
    <location>
        <position position="179"/>
    </location>
    <ligand>
        <name>Fe cation</name>
        <dbReference type="ChEBI" id="CHEBI:24875"/>
        <note>catalytic</note>
    </ligand>
</feature>
<dbReference type="GO" id="GO:0016121">
    <property type="term" value="P:carotene catabolic process"/>
    <property type="evidence" value="ECO:0007669"/>
    <property type="project" value="TreeGrafter"/>
</dbReference>
<dbReference type="GO" id="GO:0046872">
    <property type="term" value="F:metal ion binding"/>
    <property type="evidence" value="ECO:0007669"/>
    <property type="project" value="UniProtKB-KW"/>
</dbReference>
<dbReference type="AlphaFoldDB" id="A0A4Y6PU13"/>
<evidence type="ECO:0000256" key="5">
    <source>
        <dbReference type="PIRSR" id="PIRSR604294-1"/>
    </source>
</evidence>
<gene>
    <name evidence="6" type="ORF">FIV42_12880</name>
</gene>
<dbReference type="Pfam" id="PF03055">
    <property type="entry name" value="RPE65"/>
    <property type="match status" value="1"/>
</dbReference>
<evidence type="ECO:0000256" key="1">
    <source>
        <dbReference type="ARBA" id="ARBA00006787"/>
    </source>
</evidence>
<evidence type="ECO:0000256" key="4">
    <source>
        <dbReference type="ARBA" id="ARBA00023004"/>
    </source>
</evidence>
<reference evidence="6 7" key="1">
    <citation type="submission" date="2019-06" db="EMBL/GenBank/DDBJ databases">
        <title>Persicimonas caeni gen. nov., sp. nov., a predatory bacterium isolated from solar saltern.</title>
        <authorList>
            <person name="Wang S."/>
        </authorList>
    </citation>
    <scope>NUCLEOTIDE SEQUENCE [LARGE SCALE GENOMIC DNA]</scope>
    <source>
        <strain evidence="6 7">YN101</strain>
    </source>
</reference>
<comment type="similarity">
    <text evidence="1">Belongs to the carotenoid oxygenase family.</text>
</comment>
<dbReference type="EMBL" id="CP041186">
    <property type="protein sequence ID" value="QDG51609.1"/>
    <property type="molecule type" value="Genomic_DNA"/>
</dbReference>
<dbReference type="RefSeq" id="WP_141198089.1">
    <property type="nucleotide sequence ID" value="NZ_CP041186.1"/>
</dbReference>
<feature type="binding site" evidence="5">
    <location>
        <position position="229"/>
    </location>
    <ligand>
        <name>Fe cation</name>
        <dbReference type="ChEBI" id="CHEBI:24875"/>
        <note>catalytic</note>
    </ligand>
</feature>
<dbReference type="PANTHER" id="PTHR10543">
    <property type="entry name" value="BETA-CAROTENE DIOXYGENASE"/>
    <property type="match status" value="1"/>
</dbReference>
<keyword evidence="3" id="KW-0560">Oxidoreductase</keyword>
<dbReference type="InterPro" id="IPR004294">
    <property type="entry name" value="Carotenoid_Oase"/>
</dbReference>
<feature type="binding site" evidence="5">
    <location>
        <position position="296"/>
    </location>
    <ligand>
        <name>Fe cation</name>
        <dbReference type="ChEBI" id="CHEBI:24875"/>
        <note>catalytic</note>
    </ligand>
</feature>
<keyword evidence="4 5" id="KW-0408">Iron</keyword>
<evidence type="ECO:0000256" key="3">
    <source>
        <dbReference type="ARBA" id="ARBA00023002"/>
    </source>
</evidence>
<name>A0A4Y6PU13_PERCE</name>
<evidence type="ECO:0000313" key="7">
    <source>
        <dbReference type="Proteomes" id="UP000315995"/>
    </source>
</evidence>
<feature type="binding site" evidence="5">
    <location>
        <position position="473"/>
    </location>
    <ligand>
        <name>Fe cation</name>
        <dbReference type="ChEBI" id="CHEBI:24875"/>
        <note>catalytic</note>
    </ligand>
</feature>
<protein>
    <submittedName>
        <fullName evidence="6">Carotenoid oxygenase family protein</fullName>
    </submittedName>
</protein>
<proteinExistence type="inferred from homology"/>
<keyword evidence="7" id="KW-1185">Reference proteome</keyword>
<dbReference type="PANTHER" id="PTHR10543:SF24">
    <property type="entry name" value="CAROTENOID ISOMEROOXYGENASE"/>
    <property type="match status" value="1"/>
</dbReference>
<accession>A0A5B8Y4W2</accession>
<organism evidence="6 7">
    <name type="scientific">Persicimonas caeni</name>
    <dbReference type="NCBI Taxonomy" id="2292766"/>
    <lineage>
        <taxon>Bacteria</taxon>
        <taxon>Deltaproteobacteria</taxon>
        <taxon>Bradymonadales</taxon>
        <taxon>Bradymonadaceae</taxon>
        <taxon>Persicimonas</taxon>
    </lineage>
</organism>
<evidence type="ECO:0000256" key="2">
    <source>
        <dbReference type="ARBA" id="ARBA00022723"/>
    </source>
</evidence>
<dbReference type="Proteomes" id="UP000315995">
    <property type="component" value="Chromosome"/>
</dbReference>
<keyword evidence="2 5" id="KW-0479">Metal-binding</keyword>
<evidence type="ECO:0000313" key="6">
    <source>
        <dbReference type="EMBL" id="QDG51609.1"/>
    </source>
</evidence>
<accession>A0A4Y6PU13</accession>
<dbReference type="OrthoDB" id="6636843at2"/>